<dbReference type="eggNOG" id="COG0247">
    <property type="taxonomic scope" value="Bacteria"/>
</dbReference>
<accession>L8JY69</accession>
<keyword evidence="7" id="KW-1185">Reference proteome</keyword>
<dbReference type="SUPFAM" id="SSF46548">
    <property type="entry name" value="alpha-helical ferredoxin"/>
    <property type="match status" value="1"/>
</dbReference>
<evidence type="ECO:0000313" key="7">
    <source>
        <dbReference type="Proteomes" id="UP000011135"/>
    </source>
</evidence>
<dbReference type="SUPFAM" id="SSF55103">
    <property type="entry name" value="FAD-linked oxidases, C-terminal domain"/>
    <property type="match status" value="1"/>
</dbReference>
<proteinExistence type="predicted"/>
<dbReference type="GO" id="GO:1903457">
    <property type="term" value="P:lactate catabolic process"/>
    <property type="evidence" value="ECO:0007669"/>
    <property type="project" value="TreeGrafter"/>
</dbReference>
<dbReference type="InterPro" id="IPR036318">
    <property type="entry name" value="FAD-bd_PCMH-like_sf"/>
</dbReference>
<evidence type="ECO:0000259" key="5">
    <source>
        <dbReference type="PROSITE" id="PS51387"/>
    </source>
</evidence>
<evidence type="ECO:0000256" key="2">
    <source>
        <dbReference type="ARBA" id="ARBA00022630"/>
    </source>
</evidence>
<dbReference type="OrthoDB" id="9767256at2"/>
<dbReference type="PANTHER" id="PTHR11748:SF119">
    <property type="entry name" value="D-2-HYDROXYGLUTARATE DEHYDROGENASE"/>
    <property type="match status" value="1"/>
</dbReference>
<dbReference type="InterPro" id="IPR004017">
    <property type="entry name" value="Cys_rich_dom"/>
</dbReference>
<dbReference type="AlphaFoldDB" id="L8JY69"/>
<evidence type="ECO:0000256" key="4">
    <source>
        <dbReference type="ARBA" id="ARBA00023002"/>
    </source>
</evidence>
<dbReference type="InterPro" id="IPR016167">
    <property type="entry name" value="FAD-bd_PCMH_sub1"/>
</dbReference>
<evidence type="ECO:0000313" key="6">
    <source>
        <dbReference type="EMBL" id="ELR73118.1"/>
    </source>
</evidence>
<dbReference type="SUPFAM" id="SSF56176">
    <property type="entry name" value="FAD-binding/transporter-associated domain-like"/>
    <property type="match status" value="1"/>
</dbReference>
<dbReference type="InterPro" id="IPR016166">
    <property type="entry name" value="FAD-bd_PCMH"/>
</dbReference>
<gene>
    <name evidence="6" type="ORF">C900_05753</name>
</gene>
<dbReference type="Proteomes" id="UP000011135">
    <property type="component" value="Unassembled WGS sequence"/>
</dbReference>
<dbReference type="RefSeq" id="WP_009578288.1">
    <property type="nucleotide sequence ID" value="NZ_AMZN01000009.1"/>
</dbReference>
<dbReference type="InterPro" id="IPR004113">
    <property type="entry name" value="FAD-bd_oxidored_4_C"/>
</dbReference>
<name>L8JY69_9BACT</name>
<protein>
    <submittedName>
        <fullName evidence="6">Lactate dehydrogenase like protein</fullName>
    </submittedName>
</protein>
<dbReference type="GO" id="GO:0004458">
    <property type="term" value="F:D-lactate dehydrogenase (cytochrome) activity"/>
    <property type="evidence" value="ECO:0007669"/>
    <property type="project" value="TreeGrafter"/>
</dbReference>
<keyword evidence="4" id="KW-0560">Oxidoreductase</keyword>
<dbReference type="STRING" id="1237149.C900_05753"/>
<keyword evidence="2" id="KW-0285">Flavoprotein</keyword>
<evidence type="ECO:0000256" key="1">
    <source>
        <dbReference type="ARBA" id="ARBA00001974"/>
    </source>
</evidence>
<dbReference type="Pfam" id="PF01565">
    <property type="entry name" value="FAD_binding_4"/>
    <property type="match status" value="1"/>
</dbReference>
<comment type="caution">
    <text evidence="6">The sequence shown here is derived from an EMBL/GenBank/DDBJ whole genome shotgun (WGS) entry which is preliminary data.</text>
</comment>
<reference evidence="6 7" key="1">
    <citation type="submission" date="2012-12" db="EMBL/GenBank/DDBJ databases">
        <title>Genome assembly of Fulvivirga imtechensis AK7.</title>
        <authorList>
            <person name="Nupur N."/>
            <person name="Khatri I."/>
            <person name="Kumar R."/>
            <person name="Subramanian S."/>
            <person name="Pinnaka A."/>
        </authorList>
    </citation>
    <scope>NUCLEOTIDE SEQUENCE [LARGE SCALE GENOMIC DNA]</scope>
    <source>
        <strain evidence="6 7">AK7</strain>
    </source>
</reference>
<dbReference type="Pfam" id="PF13183">
    <property type="entry name" value="Fer4_8"/>
    <property type="match status" value="1"/>
</dbReference>
<evidence type="ECO:0000256" key="3">
    <source>
        <dbReference type="ARBA" id="ARBA00022827"/>
    </source>
</evidence>
<dbReference type="Gene3D" id="1.10.45.10">
    <property type="entry name" value="Vanillyl-alcohol Oxidase, Chain A, domain 4"/>
    <property type="match status" value="1"/>
</dbReference>
<feature type="domain" description="FAD-binding PCMH-type" evidence="5">
    <location>
        <begin position="54"/>
        <end position="288"/>
    </location>
</feature>
<dbReference type="EMBL" id="AMZN01000009">
    <property type="protein sequence ID" value="ELR73118.1"/>
    <property type="molecule type" value="Genomic_DNA"/>
</dbReference>
<dbReference type="Gene3D" id="3.30.43.10">
    <property type="entry name" value="Uridine Diphospho-n-acetylenolpyruvylglucosamine Reductase, domain 2"/>
    <property type="match status" value="1"/>
</dbReference>
<dbReference type="InterPro" id="IPR016171">
    <property type="entry name" value="Vanillyl_alc_oxidase_C-sub2"/>
</dbReference>
<dbReference type="PATRIC" id="fig|1237149.3.peg.833"/>
<dbReference type="InterPro" id="IPR017896">
    <property type="entry name" value="4Fe4S_Fe-S-bd"/>
</dbReference>
<dbReference type="InterPro" id="IPR016164">
    <property type="entry name" value="FAD-linked_Oxase-like_C"/>
</dbReference>
<dbReference type="Gene3D" id="3.30.70.2740">
    <property type="match status" value="1"/>
</dbReference>
<dbReference type="Pfam" id="PF02754">
    <property type="entry name" value="CCG"/>
    <property type="match status" value="2"/>
</dbReference>
<dbReference type="GO" id="GO:0071949">
    <property type="term" value="F:FAD binding"/>
    <property type="evidence" value="ECO:0007669"/>
    <property type="project" value="InterPro"/>
</dbReference>
<organism evidence="6 7">
    <name type="scientific">Fulvivirga imtechensis AK7</name>
    <dbReference type="NCBI Taxonomy" id="1237149"/>
    <lineage>
        <taxon>Bacteria</taxon>
        <taxon>Pseudomonadati</taxon>
        <taxon>Bacteroidota</taxon>
        <taxon>Cytophagia</taxon>
        <taxon>Cytophagales</taxon>
        <taxon>Fulvivirgaceae</taxon>
        <taxon>Fulvivirga</taxon>
    </lineage>
</organism>
<dbReference type="eggNOG" id="COG0277">
    <property type="taxonomic scope" value="Bacteria"/>
</dbReference>
<dbReference type="PANTHER" id="PTHR11748">
    <property type="entry name" value="D-LACTATE DEHYDROGENASE"/>
    <property type="match status" value="1"/>
</dbReference>
<keyword evidence="3" id="KW-0274">FAD</keyword>
<comment type="cofactor">
    <cofactor evidence="1">
        <name>FAD</name>
        <dbReference type="ChEBI" id="CHEBI:57692"/>
    </cofactor>
</comment>
<dbReference type="InterPro" id="IPR006094">
    <property type="entry name" value="Oxid_FAD_bind_N"/>
</dbReference>
<sequence length="982" mass="110633">MQDIYTSHDTRFSTPSSVDVDIYRLENDLRAVVSGEVNFDDGAKGLYATDASNYRQIPLGIVVPKHEEDIINAVKICHKYKAPVLTRGGGTSLAGQCCNVAVVIDVSKYFNKILDFNPEKKLIKVQTGLVLDELNRYIKDSDLIFGPDPATHTHCTIGGMIGNNSCGVHSVMAEFAGNGARMEDNVESLTILTYDGHKMEVGPVSGEELKTIIQKGGRKGEIFRKLKALSEEHEDEIRERFPDIPRRVSGYNLPELLPENNFNIARALVGTEGSCVVVLDATLKLINKPKAASLVVLGYKDIYEAGNNVPKVLEFEPVGLEGMDYRLVEFMKKKDLHPQHLSLLPEGDGWLIAEFGAEDQDKANKKANELIEALKKDDNPPSIRLYDNEKKQEAIWDIRESGLGATAWVPGEVESVPGWEDSAVAPGRVGEYLRDLNQLFTDYGYHPALYGHFGQGCIHCRVGFDLFTAEGLEKYQDFTIKATELVKRYGGSISGEHGDGQARADLLEIMYGENIVRAFREFKAIWDPDWKMNPGKVVQPYGLTTNLRWGTNYNPDKTKTYFQFPDDENDFRRSTLRCVGVGKCRRSEGGTMCPSFMVTHEEKHSTRGRARLLHEMVVGDVVKNKWKNESVKEALDLCLSCKGCKGDCPVDVDVATYKAEFLAHYYKGRIRPRAAFAFGLIYWWARLGSLMPGVVNWLSRAPVIKTIIKKMGDIASERELPKFAPNTFRQWYKRNNNGQAKNKSKVILWADTFNNFFKPETLIAGKEVLERAGYQVVIPEKILCCGRPLYDWGMLKQARRMLRVIISSLQADIRSGTPVVGLEPSCVAVFRDELTNFFPHDKDAARLKEQTFTLAEFLLKEDVDLPEYHKKALIHRHCHHQAIMKFDSDEEVLKKLGLKYQILDSGCCGMAGAFGYEEGARYEISIKAGERYLLPHVRKADRETIIMTDGFSCREQIEQCTDRSAKHLAEVLLEAMERGKME</sequence>
<dbReference type="InterPro" id="IPR016169">
    <property type="entry name" value="FAD-bd_PCMH_sub2"/>
</dbReference>
<dbReference type="GO" id="GO:0008720">
    <property type="term" value="F:D-lactate dehydrogenase (NAD+) activity"/>
    <property type="evidence" value="ECO:0007669"/>
    <property type="project" value="TreeGrafter"/>
</dbReference>
<dbReference type="Pfam" id="PF02913">
    <property type="entry name" value="FAD-oxidase_C"/>
    <property type="match status" value="1"/>
</dbReference>
<dbReference type="Gene3D" id="3.30.465.10">
    <property type="match status" value="1"/>
</dbReference>
<dbReference type="PROSITE" id="PS51387">
    <property type="entry name" value="FAD_PCMH"/>
    <property type="match status" value="1"/>
</dbReference>